<evidence type="ECO:0000256" key="2">
    <source>
        <dbReference type="SAM" id="Phobius"/>
    </source>
</evidence>
<comment type="caution">
    <text evidence="3">The sequence shown here is derived from an EMBL/GenBank/DDBJ whole genome shotgun (WGS) entry which is preliminary data.</text>
</comment>
<feature type="region of interest" description="Disordered" evidence="1">
    <location>
        <begin position="249"/>
        <end position="304"/>
    </location>
</feature>
<dbReference type="PATRIC" id="fig|1684.4.peg.430"/>
<dbReference type="EMBL" id="JWME01000005">
    <property type="protein sequence ID" value="KJY52340.1"/>
    <property type="molecule type" value="Genomic_DNA"/>
</dbReference>
<sequence>MADQGDEEAEGLENMSDPVESETASPPAIMPDNEDAPSGRRRPKWLVPVIVAVAAVVLVVAGLVGWRVVESRQHDAALDSCNRAVKTLQEKTGSARMASYREAAGVNAGQVKDASTVLAMARSVKNAEGLKQPTIQCKASMSTDDLNTEAGKAKKLDSKYEAVAKAAKAVLASRDAKTLEDAKAALDGKKDEASKLLGDSDGRVADNATRDSLKQAIDKAGQIKDGKAKAYQDAASALQAAIDQMNASMQAKSQADQQAAAQAAQQQDSTQHQPSYRPSGNRGKYQPAQAPAPSSPHQGGSLNIQDYPNLWEQLQKGDGGPAIDNQGNCIANCYGWTGSN</sequence>
<evidence type="ECO:0008006" key="5">
    <source>
        <dbReference type="Google" id="ProtNLM"/>
    </source>
</evidence>
<feature type="region of interest" description="Disordered" evidence="1">
    <location>
        <begin position="1"/>
        <end position="40"/>
    </location>
</feature>
<reference evidence="3 4" key="1">
    <citation type="submission" date="2014-12" db="EMBL/GenBank/DDBJ databases">
        <title>Comparative genomics of the lactic acid bacteria isolated from the honey bee gut.</title>
        <authorList>
            <person name="Ellegaard K.M."/>
            <person name="Tamarit D."/>
            <person name="Javelind E."/>
            <person name="Olofsson T."/>
            <person name="Andersson S.G."/>
            <person name="Vasquez A."/>
        </authorList>
    </citation>
    <scope>NUCLEOTIDE SEQUENCE [LARGE SCALE GENOMIC DNA]</scope>
    <source>
        <strain evidence="3 4">Bin2</strain>
    </source>
</reference>
<gene>
    <name evidence="3" type="ORF">JF69_04010</name>
</gene>
<proteinExistence type="predicted"/>
<feature type="compositionally biased region" description="Acidic residues" evidence="1">
    <location>
        <begin position="1"/>
        <end position="11"/>
    </location>
</feature>
<dbReference type="Proteomes" id="UP000033648">
    <property type="component" value="Unassembled WGS sequence"/>
</dbReference>
<name>A0A0F4L0Y0_9BIFI</name>
<evidence type="ECO:0000256" key="1">
    <source>
        <dbReference type="SAM" id="MobiDB-lite"/>
    </source>
</evidence>
<organism evidence="3 4">
    <name type="scientific">Bifidobacterium asteroides</name>
    <dbReference type="NCBI Taxonomy" id="1684"/>
    <lineage>
        <taxon>Bacteria</taxon>
        <taxon>Bacillati</taxon>
        <taxon>Actinomycetota</taxon>
        <taxon>Actinomycetes</taxon>
        <taxon>Bifidobacteriales</taxon>
        <taxon>Bifidobacteriaceae</taxon>
        <taxon>Bifidobacterium</taxon>
    </lineage>
</organism>
<feature type="compositionally biased region" description="Low complexity" evidence="1">
    <location>
        <begin position="249"/>
        <end position="273"/>
    </location>
</feature>
<dbReference type="OrthoDB" id="3240618at2"/>
<feature type="compositionally biased region" description="Low complexity" evidence="1">
    <location>
        <begin position="286"/>
        <end position="296"/>
    </location>
</feature>
<keyword evidence="2" id="KW-0812">Transmembrane</keyword>
<evidence type="ECO:0000313" key="4">
    <source>
        <dbReference type="Proteomes" id="UP000033648"/>
    </source>
</evidence>
<dbReference type="AlphaFoldDB" id="A0A0F4L0Y0"/>
<keyword evidence="2" id="KW-1133">Transmembrane helix</keyword>
<accession>A0A0F4L0Y0</accession>
<protein>
    <recommendedName>
        <fullName evidence="5">Colicin transporter</fullName>
    </recommendedName>
</protein>
<evidence type="ECO:0000313" key="3">
    <source>
        <dbReference type="EMBL" id="KJY52340.1"/>
    </source>
</evidence>
<keyword evidence="2" id="KW-0472">Membrane</keyword>
<feature type="transmembrane region" description="Helical" evidence="2">
    <location>
        <begin position="45"/>
        <end position="66"/>
    </location>
</feature>